<feature type="region of interest" description="Disordered" evidence="2">
    <location>
        <begin position="1"/>
        <end position="55"/>
    </location>
</feature>
<comment type="caution">
    <text evidence="4">The sequence shown here is derived from an EMBL/GenBank/DDBJ whole genome shotgun (WGS) entry which is preliminary data.</text>
</comment>
<evidence type="ECO:0000313" key="4">
    <source>
        <dbReference type="EMBL" id="KAK3385252.1"/>
    </source>
</evidence>
<evidence type="ECO:0000256" key="1">
    <source>
        <dbReference type="PROSITE-ProRule" id="PRU00042"/>
    </source>
</evidence>
<reference evidence="4" key="2">
    <citation type="submission" date="2023-06" db="EMBL/GenBank/DDBJ databases">
        <authorList>
            <consortium name="Lawrence Berkeley National Laboratory"/>
            <person name="Haridas S."/>
            <person name="Hensen N."/>
            <person name="Bonometti L."/>
            <person name="Westerberg I."/>
            <person name="Brannstrom I.O."/>
            <person name="Guillou S."/>
            <person name="Cros-Aarteil S."/>
            <person name="Calhoun S."/>
            <person name="Kuo A."/>
            <person name="Mondo S."/>
            <person name="Pangilinan J."/>
            <person name="Riley R."/>
            <person name="LaButti K."/>
            <person name="Andreopoulos B."/>
            <person name="Lipzen A."/>
            <person name="Chen C."/>
            <person name="Yanf M."/>
            <person name="Daum C."/>
            <person name="Ng V."/>
            <person name="Clum A."/>
            <person name="Steindorff A."/>
            <person name="Ohm R."/>
            <person name="Martin F."/>
            <person name="Silar P."/>
            <person name="Natvig D."/>
            <person name="Lalanne C."/>
            <person name="Gautier V."/>
            <person name="Ament-velasquez S.L."/>
            <person name="Kruys A."/>
            <person name="Hutchinson M.I."/>
            <person name="Powell A.J."/>
            <person name="Barry K."/>
            <person name="Miller A.N."/>
            <person name="Grigoriev I.V."/>
            <person name="Debuchy R."/>
            <person name="Gladieux P."/>
            <person name="Thoren M.H."/>
            <person name="Johannesson H."/>
        </authorList>
    </citation>
    <scope>NUCLEOTIDE SEQUENCE</scope>
    <source>
        <strain evidence="4">CBS 232.78</strain>
    </source>
</reference>
<dbReference type="GO" id="GO:0008270">
    <property type="term" value="F:zinc ion binding"/>
    <property type="evidence" value="ECO:0007669"/>
    <property type="project" value="UniProtKB-KW"/>
</dbReference>
<evidence type="ECO:0000256" key="2">
    <source>
        <dbReference type="SAM" id="MobiDB-lite"/>
    </source>
</evidence>
<feature type="domain" description="C2H2-type" evidence="3">
    <location>
        <begin position="173"/>
        <end position="201"/>
    </location>
</feature>
<dbReference type="AlphaFoldDB" id="A0AAE0TZI5"/>
<name>A0AAE0TZI5_9PEZI</name>
<keyword evidence="5" id="KW-1185">Reference proteome</keyword>
<organism evidence="4 5">
    <name type="scientific">Podospora didyma</name>
    <dbReference type="NCBI Taxonomy" id="330526"/>
    <lineage>
        <taxon>Eukaryota</taxon>
        <taxon>Fungi</taxon>
        <taxon>Dikarya</taxon>
        <taxon>Ascomycota</taxon>
        <taxon>Pezizomycotina</taxon>
        <taxon>Sordariomycetes</taxon>
        <taxon>Sordariomycetidae</taxon>
        <taxon>Sordariales</taxon>
        <taxon>Podosporaceae</taxon>
        <taxon>Podospora</taxon>
    </lineage>
</organism>
<dbReference type="PROSITE" id="PS50157">
    <property type="entry name" value="ZINC_FINGER_C2H2_2"/>
    <property type="match status" value="1"/>
</dbReference>
<evidence type="ECO:0000313" key="5">
    <source>
        <dbReference type="Proteomes" id="UP001285441"/>
    </source>
</evidence>
<accession>A0AAE0TZI5</accession>
<keyword evidence="1" id="KW-0479">Metal-binding</keyword>
<sequence length="260" mass="28717">MAVDSSEQDLATNVDGQYPPSSPYGPAQSRLVTPTTSLTPLVPSGDGPSLSSADWYDSYHQEAPSASQAIPEPDQRYHFNQPSECNQPGQFKQLDQFNHPVPSFDSCNGWSTTQVPPQWTMNQTLTGGLYYNAQPGPLNMSQSLQSVPDVAAGSSALTQQLNEQNNTGTSTRIKCNICNKEFRNQSNKDRHFESKHNPNVPKYHCVCGYTQPGPRKDNYTRHLQKCKSTQICPPATYSCRCGNETEDKAVHSTHVNFCKG</sequence>
<reference evidence="4" key="1">
    <citation type="journal article" date="2023" name="Mol. Phylogenet. Evol.">
        <title>Genome-scale phylogeny and comparative genomics of the fungal order Sordariales.</title>
        <authorList>
            <person name="Hensen N."/>
            <person name="Bonometti L."/>
            <person name="Westerberg I."/>
            <person name="Brannstrom I.O."/>
            <person name="Guillou S."/>
            <person name="Cros-Aarteil S."/>
            <person name="Calhoun S."/>
            <person name="Haridas S."/>
            <person name="Kuo A."/>
            <person name="Mondo S."/>
            <person name="Pangilinan J."/>
            <person name="Riley R."/>
            <person name="LaButti K."/>
            <person name="Andreopoulos B."/>
            <person name="Lipzen A."/>
            <person name="Chen C."/>
            <person name="Yan M."/>
            <person name="Daum C."/>
            <person name="Ng V."/>
            <person name="Clum A."/>
            <person name="Steindorff A."/>
            <person name="Ohm R.A."/>
            <person name="Martin F."/>
            <person name="Silar P."/>
            <person name="Natvig D.O."/>
            <person name="Lalanne C."/>
            <person name="Gautier V."/>
            <person name="Ament-Velasquez S.L."/>
            <person name="Kruys A."/>
            <person name="Hutchinson M.I."/>
            <person name="Powell A.J."/>
            <person name="Barry K."/>
            <person name="Miller A.N."/>
            <person name="Grigoriev I.V."/>
            <person name="Debuchy R."/>
            <person name="Gladieux P."/>
            <person name="Hiltunen Thoren M."/>
            <person name="Johannesson H."/>
        </authorList>
    </citation>
    <scope>NUCLEOTIDE SEQUENCE</scope>
    <source>
        <strain evidence="4">CBS 232.78</strain>
    </source>
</reference>
<evidence type="ECO:0000259" key="3">
    <source>
        <dbReference type="PROSITE" id="PS50157"/>
    </source>
</evidence>
<protein>
    <recommendedName>
        <fullName evidence="3">C2H2-type domain-containing protein</fullName>
    </recommendedName>
</protein>
<keyword evidence="1" id="KW-0863">Zinc-finger</keyword>
<keyword evidence="1" id="KW-0862">Zinc</keyword>
<dbReference type="Gene3D" id="3.30.160.60">
    <property type="entry name" value="Classic Zinc Finger"/>
    <property type="match status" value="1"/>
</dbReference>
<proteinExistence type="predicted"/>
<feature type="compositionally biased region" description="Low complexity" evidence="2">
    <location>
        <begin position="31"/>
        <end position="44"/>
    </location>
</feature>
<dbReference type="PROSITE" id="PS00028">
    <property type="entry name" value="ZINC_FINGER_C2H2_1"/>
    <property type="match status" value="1"/>
</dbReference>
<dbReference type="InterPro" id="IPR013087">
    <property type="entry name" value="Znf_C2H2_type"/>
</dbReference>
<dbReference type="EMBL" id="JAULSW010000004">
    <property type="protein sequence ID" value="KAK3385252.1"/>
    <property type="molecule type" value="Genomic_DNA"/>
</dbReference>
<dbReference type="Proteomes" id="UP001285441">
    <property type="component" value="Unassembled WGS sequence"/>
</dbReference>
<gene>
    <name evidence="4" type="ORF">B0H63DRAFT_449323</name>
</gene>